<dbReference type="Proteomes" id="UP000023152">
    <property type="component" value="Unassembled WGS sequence"/>
</dbReference>
<feature type="region of interest" description="Disordered" evidence="1">
    <location>
        <begin position="1"/>
        <end position="26"/>
    </location>
</feature>
<dbReference type="Gene3D" id="1.25.40.990">
    <property type="match status" value="1"/>
</dbReference>
<accession>X6M714</accession>
<evidence type="ECO:0000313" key="4">
    <source>
        <dbReference type="Proteomes" id="UP000023152"/>
    </source>
</evidence>
<dbReference type="AlphaFoldDB" id="X6M714"/>
<feature type="compositionally biased region" description="Basic residues" evidence="1">
    <location>
        <begin position="120"/>
        <end position="137"/>
    </location>
</feature>
<feature type="compositionally biased region" description="Polar residues" evidence="1">
    <location>
        <begin position="17"/>
        <end position="26"/>
    </location>
</feature>
<evidence type="ECO:0000256" key="1">
    <source>
        <dbReference type="SAM" id="MobiDB-lite"/>
    </source>
</evidence>
<keyword evidence="4" id="KW-1185">Reference proteome</keyword>
<dbReference type="OrthoDB" id="199574at2759"/>
<dbReference type="EMBL" id="ASPP01023937">
    <property type="protein sequence ID" value="ETO09719.1"/>
    <property type="molecule type" value="Genomic_DNA"/>
</dbReference>
<dbReference type="PANTHER" id="PTHR12436:SF4">
    <property type="entry name" value="LEUKOCYTE RECEPTOR CLUSTER MEMBER 8"/>
    <property type="match status" value="1"/>
</dbReference>
<feature type="region of interest" description="Disordered" evidence="1">
    <location>
        <begin position="106"/>
        <end position="137"/>
    </location>
</feature>
<protein>
    <submittedName>
        <fullName evidence="3">SAC3/GANP domain protein</fullName>
    </submittedName>
</protein>
<dbReference type="PANTHER" id="PTHR12436">
    <property type="entry name" value="80 KDA MCM3-ASSOCIATED PROTEIN"/>
    <property type="match status" value="1"/>
</dbReference>
<sequence length="417" mass="48649">NKKNKKNKNNNNTNTNGNSDIMTDSTGWKTGNAKAMNSRAYVMAMTSDQTTVDDKKTEAVFEKKMDTKQTKNLSNAPKKTEPIKTESIKTESDLDFESFEENYEQVTSRWTLPQQNNRIERKRKKQNNQGNQKKKGKIAVATAMNSGIQKQIDAFIEDKDEQAITWSEEDGNYAKKNNLKRSIMTKEAIFANVIESDETAKIMARKARFQTKEKPYTKNDIPIAEAQITDKSDYLSLHIIGTCKEIEKPYLRLTCVLCFFFFFFYAKRKKNIYIYVYAPKPEEIRDEETCNLAFRMILKEWNLSGDYAFVGNQFKSLRQDLRVQHIRNQFTVDVYECNARICLEVGDLSEFNQCQSQLKELYKLNKSFRQNFVEFLSYRLLYFAITRNSVGIIDTLKTNSSFRRHPEVSFSGLFFEF</sequence>
<evidence type="ECO:0000256" key="2">
    <source>
        <dbReference type="SAM" id="Phobius"/>
    </source>
</evidence>
<dbReference type="InterPro" id="IPR045107">
    <property type="entry name" value="SAC3/GANP/THP3"/>
</dbReference>
<keyword evidence="2" id="KW-0812">Transmembrane</keyword>
<feature type="transmembrane region" description="Helical" evidence="2">
    <location>
        <begin position="249"/>
        <end position="266"/>
    </location>
</feature>
<gene>
    <name evidence="3" type="ORF">RFI_27659</name>
</gene>
<organism evidence="3 4">
    <name type="scientific">Reticulomyxa filosa</name>
    <dbReference type="NCBI Taxonomy" id="46433"/>
    <lineage>
        <taxon>Eukaryota</taxon>
        <taxon>Sar</taxon>
        <taxon>Rhizaria</taxon>
        <taxon>Retaria</taxon>
        <taxon>Foraminifera</taxon>
        <taxon>Monothalamids</taxon>
        <taxon>Reticulomyxidae</taxon>
        <taxon>Reticulomyxa</taxon>
    </lineage>
</organism>
<comment type="caution">
    <text evidence="3">The sequence shown here is derived from an EMBL/GenBank/DDBJ whole genome shotgun (WGS) entry which is preliminary data.</text>
</comment>
<keyword evidence="2" id="KW-0472">Membrane</keyword>
<dbReference type="GO" id="GO:0005634">
    <property type="term" value="C:nucleus"/>
    <property type="evidence" value="ECO:0007669"/>
    <property type="project" value="TreeGrafter"/>
</dbReference>
<name>X6M714_RETFI</name>
<keyword evidence="2" id="KW-1133">Transmembrane helix</keyword>
<feature type="region of interest" description="Disordered" evidence="1">
    <location>
        <begin position="66"/>
        <end position="85"/>
    </location>
</feature>
<feature type="non-terminal residue" evidence="3">
    <location>
        <position position="1"/>
    </location>
</feature>
<feature type="compositionally biased region" description="Polar residues" evidence="1">
    <location>
        <begin position="106"/>
        <end position="117"/>
    </location>
</feature>
<reference evidence="3 4" key="1">
    <citation type="journal article" date="2013" name="Curr. Biol.">
        <title>The Genome of the Foraminiferan Reticulomyxa filosa.</title>
        <authorList>
            <person name="Glockner G."/>
            <person name="Hulsmann N."/>
            <person name="Schleicher M."/>
            <person name="Noegel A.A."/>
            <person name="Eichinger L."/>
            <person name="Gallinger C."/>
            <person name="Pawlowski J."/>
            <person name="Sierra R."/>
            <person name="Euteneuer U."/>
            <person name="Pillet L."/>
            <person name="Moustafa A."/>
            <person name="Platzer M."/>
            <person name="Groth M."/>
            <person name="Szafranski K."/>
            <person name="Schliwa M."/>
        </authorList>
    </citation>
    <scope>NUCLEOTIDE SEQUENCE [LARGE SCALE GENOMIC DNA]</scope>
</reference>
<evidence type="ECO:0000313" key="3">
    <source>
        <dbReference type="EMBL" id="ETO09719.1"/>
    </source>
</evidence>
<proteinExistence type="predicted"/>